<name>A0A6M3KVM6_9ZZZZ</name>
<dbReference type="InterPro" id="IPR027417">
    <property type="entry name" value="P-loop_NTPase"/>
</dbReference>
<dbReference type="EMBL" id="MT142618">
    <property type="protein sequence ID" value="QJA86156.1"/>
    <property type="molecule type" value="Genomic_DNA"/>
</dbReference>
<gene>
    <name evidence="2" type="ORF">MM415B02123_0015</name>
</gene>
<reference evidence="2" key="1">
    <citation type="submission" date="2020-03" db="EMBL/GenBank/DDBJ databases">
        <title>The deep terrestrial virosphere.</title>
        <authorList>
            <person name="Holmfeldt K."/>
            <person name="Nilsson E."/>
            <person name="Simone D."/>
            <person name="Lopez-Fernandez M."/>
            <person name="Wu X."/>
            <person name="de Brujin I."/>
            <person name="Lundin D."/>
            <person name="Andersson A."/>
            <person name="Bertilsson S."/>
            <person name="Dopson M."/>
        </authorList>
    </citation>
    <scope>NUCLEOTIDE SEQUENCE</scope>
    <source>
        <strain evidence="2">MM415B02123</strain>
    </source>
</reference>
<dbReference type="InterPro" id="IPR015330">
    <property type="entry name" value="DNA_primase/pol_bifunc_N"/>
</dbReference>
<evidence type="ECO:0000259" key="1">
    <source>
        <dbReference type="SMART" id="SM00942"/>
    </source>
</evidence>
<dbReference type="InterPro" id="IPR014820">
    <property type="entry name" value="PriCT_1"/>
</dbReference>
<accession>A0A6M3KVM6</accession>
<dbReference type="AlphaFoldDB" id="A0A6M3KVM6"/>
<dbReference type="Gene3D" id="3.40.50.300">
    <property type="entry name" value="P-loop containing nucleotide triphosphate hydrolases"/>
    <property type="match status" value="1"/>
</dbReference>
<protein>
    <submittedName>
        <fullName evidence="2">Putative bifunctional DNA primase/polymerase</fullName>
    </submittedName>
</protein>
<dbReference type="SUPFAM" id="SSF52540">
    <property type="entry name" value="P-loop containing nucleoside triphosphate hydrolases"/>
    <property type="match status" value="1"/>
</dbReference>
<evidence type="ECO:0000313" key="2">
    <source>
        <dbReference type="EMBL" id="QJA86156.1"/>
    </source>
</evidence>
<dbReference type="SMART" id="SM00942">
    <property type="entry name" value="PriCT_1"/>
    <property type="match status" value="1"/>
</dbReference>
<organism evidence="2">
    <name type="scientific">viral metagenome</name>
    <dbReference type="NCBI Taxonomy" id="1070528"/>
    <lineage>
        <taxon>unclassified sequences</taxon>
        <taxon>metagenomes</taxon>
        <taxon>organismal metagenomes</taxon>
    </lineage>
</organism>
<sequence length="646" mass="75051">MININEKIEDYIKDTIPNFQKRGILFNCPVCKEVKCNTTKNSNKIYCLHCKKHIGNIFDVVKILEPDKANLSQEEITQYLKKKYDLDYLTEQDINRVFDFYMSLGFDLVPVVFNDKIPIEKDWLNKEHKNKEEWLDWFNDNLNFGVKAGEKSGVTTLDFDTKDIPEDLKKVLNETLLNITERGTHYIYQYEPTLKTTRIDEIKLDILNGKQFVVFPSKVNGARRKELIGKTINKMSPELIKYLQDKKATISSTTFSEPIDEEIKLEELEEINFNLVGEGNRNNFLLRLGGILQKQLGRSQLENVLGIINRMCCKPPYPQREFENICKSLDKYGAKDERELALKILVYLRIVGDASARDVKEVVGETKEKVDKALAFLVKEGYAFKKRSSYHVLKRIQWKDTFFDEDKLLDFKVPYFYDVAIFRPGDMILIGGQQKVGKSHVALNIIKQLVEQKKKPYYLNLEAGNRFAKIAKQLGLKDTDFFNATHFSPESIELEDKAITIIDWLLPKDYAETDKLFQHFAEQLFRHGGLLFVFVQLRNSGDFFAKDMVAMFPAFVCRYLYDKNAQGEETPETGAFHVDYVREPKQNRKRFIIPCKYGFETRRLTRTDELDMPAENNTITETKSHTEGIIEVNAESEQFIKETLGG</sequence>
<feature type="domain" description="Primase C-terminal 1" evidence="1">
    <location>
        <begin position="270"/>
        <end position="335"/>
    </location>
</feature>
<dbReference type="Pfam" id="PF09250">
    <property type="entry name" value="Prim-Pol"/>
    <property type="match status" value="1"/>
</dbReference>
<dbReference type="SUPFAM" id="SSF56747">
    <property type="entry name" value="Prim-pol domain"/>
    <property type="match status" value="1"/>
</dbReference>
<proteinExistence type="predicted"/>